<dbReference type="AlphaFoldDB" id="A0A439CW61"/>
<dbReference type="Proteomes" id="UP000286045">
    <property type="component" value="Unassembled WGS sequence"/>
</dbReference>
<evidence type="ECO:0000313" key="1">
    <source>
        <dbReference type="EMBL" id="RWA06459.1"/>
    </source>
</evidence>
<gene>
    <name evidence="1" type="ORF">EKO27_g8640</name>
</gene>
<dbReference type="SUPFAM" id="SSF53474">
    <property type="entry name" value="alpha/beta-Hydrolases"/>
    <property type="match status" value="1"/>
</dbReference>
<reference evidence="1 2" key="1">
    <citation type="submission" date="2018-12" db="EMBL/GenBank/DDBJ databases">
        <title>Draft genome sequence of Xylaria grammica IHI A82.</title>
        <authorList>
            <person name="Buettner E."/>
            <person name="Kellner H."/>
        </authorList>
    </citation>
    <scope>NUCLEOTIDE SEQUENCE [LARGE SCALE GENOMIC DNA]</scope>
    <source>
        <strain evidence="1 2">IHI A82</strain>
    </source>
</reference>
<accession>A0A439CW61</accession>
<dbReference type="EMBL" id="RYZI01000335">
    <property type="protein sequence ID" value="RWA06459.1"/>
    <property type="molecule type" value="Genomic_DNA"/>
</dbReference>
<protein>
    <submittedName>
        <fullName evidence="1">Uncharacterized protein</fullName>
    </submittedName>
</protein>
<sequence length="267" mass="30499">MLENPTLIYEGPATPWLDRQPAPLILLHDGGGTTFSYHCLYPIGRALYGIHNARLDEGGYWESGVSGMASHYIELIEKAFPDGGEILLGGWSMGGLLSLEVAWQLANRPADSTRPKFKILGMVFIDSVYTKRLYELRDMPELTAQPIVKSPEELKAMPLREKVDLNMAHARMMIAHWEVPDWKGRENEIPPTILMRAKELVHEDGQSFVDHWRKFHLLGWDLYHDACWIKEVVELDGHHFNIFEDRYLKDITAKIATAADDLDPHDL</sequence>
<evidence type="ECO:0000313" key="2">
    <source>
        <dbReference type="Proteomes" id="UP000286045"/>
    </source>
</evidence>
<keyword evidence="2" id="KW-1185">Reference proteome</keyword>
<dbReference type="Gene3D" id="3.40.50.1820">
    <property type="entry name" value="alpha/beta hydrolase"/>
    <property type="match status" value="1"/>
</dbReference>
<name>A0A439CW61_9PEZI</name>
<comment type="caution">
    <text evidence="1">The sequence shown here is derived from an EMBL/GenBank/DDBJ whole genome shotgun (WGS) entry which is preliminary data.</text>
</comment>
<dbReference type="InterPro" id="IPR029058">
    <property type="entry name" value="AB_hydrolase_fold"/>
</dbReference>
<proteinExistence type="predicted"/>
<organism evidence="1 2">
    <name type="scientific">Xylaria grammica</name>
    <dbReference type="NCBI Taxonomy" id="363999"/>
    <lineage>
        <taxon>Eukaryota</taxon>
        <taxon>Fungi</taxon>
        <taxon>Dikarya</taxon>
        <taxon>Ascomycota</taxon>
        <taxon>Pezizomycotina</taxon>
        <taxon>Sordariomycetes</taxon>
        <taxon>Xylariomycetidae</taxon>
        <taxon>Xylariales</taxon>
        <taxon>Xylariaceae</taxon>
        <taxon>Xylaria</taxon>
    </lineage>
</organism>